<gene>
    <name evidence="2" type="ORF">BL240_16615</name>
</gene>
<feature type="transmembrane region" description="Helical" evidence="1">
    <location>
        <begin position="58"/>
        <end position="76"/>
    </location>
</feature>
<dbReference type="AlphaFoldDB" id="A0A1L5PSB6"/>
<feature type="transmembrane region" description="Helical" evidence="1">
    <location>
        <begin position="134"/>
        <end position="154"/>
    </location>
</feature>
<name>A0A1L5PSB6_PSEPU</name>
<reference evidence="2 3" key="1">
    <citation type="submission" date="2016-12" db="EMBL/GenBank/DDBJ databases">
        <title>Draft Genome Sequence of Mercury Resistant Pseudomonas DRA525.</title>
        <authorList>
            <person name="Drace K.M."/>
        </authorList>
    </citation>
    <scope>NUCLEOTIDE SEQUENCE [LARGE SCALE GENOMIC DNA]</scope>
    <source>
        <strain evidence="2 3">DRA525</strain>
    </source>
</reference>
<dbReference type="Proteomes" id="UP000185146">
    <property type="component" value="Chromosome"/>
</dbReference>
<evidence type="ECO:0000313" key="2">
    <source>
        <dbReference type="EMBL" id="APO82985.1"/>
    </source>
</evidence>
<feature type="transmembrane region" description="Helical" evidence="1">
    <location>
        <begin position="20"/>
        <end position="51"/>
    </location>
</feature>
<keyword evidence="1" id="KW-0812">Transmembrane</keyword>
<proteinExistence type="predicted"/>
<dbReference type="RefSeq" id="WP_075045575.1">
    <property type="nucleotide sequence ID" value="NZ_CP018743.1"/>
</dbReference>
<evidence type="ECO:0000313" key="3">
    <source>
        <dbReference type="Proteomes" id="UP000185146"/>
    </source>
</evidence>
<dbReference type="InterPro" id="IPR017744">
    <property type="entry name" value="BcsG"/>
</dbReference>
<dbReference type="EMBL" id="CP018743">
    <property type="protein sequence ID" value="APO82985.1"/>
    <property type="molecule type" value="Genomic_DNA"/>
</dbReference>
<dbReference type="Pfam" id="PF11658">
    <property type="entry name" value="CBP_BcsG"/>
    <property type="match status" value="1"/>
</dbReference>
<feature type="transmembrane region" description="Helical" evidence="1">
    <location>
        <begin position="108"/>
        <end position="127"/>
    </location>
</feature>
<keyword evidence="1" id="KW-0472">Membrane</keyword>
<evidence type="ECO:0000256" key="1">
    <source>
        <dbReference type="SAM" id="Phobius"/>
    </source>
</evidence>
<dbReference type="NCBIfam" id="TIGR03368">
    <property type="entry name" value="cellulose_yhjU"/>
    <property type="match status" value="1"/>
</dbReference>
<protein>
    <submittedName>
        <fullName evidence="2">Cellulose synthase</fullName>
    </submittedName>
</protein>
<accession>A0A1L5PSB6</accession>
<sequence>MTNTSATLPVPARWPGLGGWNLYFLAKFLLVALGMLDFQALPNLLFAAFLLLPLPGKWLRIARQLVAVPVGIALFYQDTWLPPFSRLLAQPGVFDFSWDYLLELLGRFINWNLLGALALLLVGYLYLRHWLRLSTLSLLGLAWLAVGGLPALGFNAGQAPGAAAASPTEQAQATAVADNATLDSWLERFFASERERVTAFPAMKADEQPFDLLVINICSLAWDDLSAVGLRDNPLFSRLDVIFDQFNSATSYSGPAAIRVLRASCGQSSHAGLYQPAPEQCLLFQNLARLGFQSNTLLNHSGRFDNFIGDITQQHMPQPGLRNTDFPRALVGFDGSPIASDLEVLRRWWGQRKGAPAEHVSLFYNSISLHDGNRIVTADGGTRVADYATRATRLFGELGSFLDELERSGRRVVVAIVPEHGAALHGDRMQLSGMREIPTPSITHVPVGLKFIGMGQPARSEPLHVSAPTSYLALSELISRVYAGLGQQQLLDVPSLLSDLPTTEQVAETAGAQVLNYQGRAYMRLQGQPDWQPVPKERP</sequence>
<organism evidence="2 3">
    <name type="scientific">Pseudomonas putida</name>
    <name type="common">Arthrobacter siderocapsulatus</name>
    <dbReference type="NCBI Taxonomy" id="303"/>
    <lineage>
        <taxon>Bacteria</taxon>
        <taxon>Pseudomonadati</taxon>
        <taxon>Pseudomonadota</taxon>
        <taxon>Gammaproteobacteria</taxon>
        <taxon>Pseudomonadales</taxon>
        <taxon>Pseudomonadaceae</taxon>
        <taxon>Pseudomonas</taxon>
    </lineage>
</organism>
<keyword evidence="1" id="KW-1133">Transmembrane helix</keyword>